<dbReference type="FunFam" id="2.170.150.20:FF:000003">
    <property type="entry name" value="Peptide methionine sulfoxide reductase MsrB"/>
    <property type="match status" value="1"/>
</dbReference>
<gene>
    <name evidence="3" type="primary">msrB</name>
    <name evidence="5" type="ORF">FHX33_000364</name>
</gene>
<dbReference type="InterPro" id="IPR028427">
    <property type="entry name" value="Met_Sox_Rdtase_MsrB"/>
</dbReference>
<keyword evidence="6" id="KW-1185">Reference proteome</keyword>
<comment type="caution">
    <text evidence="3">Lacks conserved residue(s) required for the propagation of feature annotation.</text>
</comment>
<name>A0A7W4YHP3_LEIAQ</name>
<dbReference type="InterPro" id="IPR002579">
    <property type="entry name" value="Met_Sox_Rdtase_MsrB_dom"/>
</dbReference>
<organism evidence="5 6">
    <name type="scientific">Leifsonia aquatica</name>
    <name type="common">Corynebacterium aquaticum</name>
    <dbReference type="NCBI Taxonomy" id="144185"/>
    <lineage>
        <taxon>Bacteria</taxon>
        <taxon>Bacillati</taxon>
        <taxon>Actinomycetota</taxon>
        <taxon>Actinomycetes</taxon>
        <taxon>Micrococcales</taxon>
        <taxon>Microbacteriaceae</taxon>
        <taxon>Leifsonia</taxon>
    </lineage>
</organism>
<evidence type="ECO:0000256" key="1">
    <source>
        <dbReference type="ARBA" id="ARBA00023002"/>
    </source>
</evidence>
<dbReference type="EMBL" id="JACHVP010000001">
    <property type="protein sequence ID" value="MBB2965632.1"/>
    <property type="molecule type" value="Genomic_DNA"/>
</dbReference>
<dbReference type="PROSITE" id="PS51790">
    <property type="entry name" value="MSRB"/>
    <property type="match status" value="1"/>
</dbReference>
<dbReference type="GO" id="GO:0006979">
    <property type="term" value="P:response to oxidative stress"/>
    <property type="evidence" value="ECO:0007669"/>
    <property type="project" value="InterPro"/>
</dbReference>
<dbReference type="GO" id="GO:0033743">
    <property type="term" value="F:peptide-methionine (R)-S-oxide reductase activity"/>
    <property type="evidence" value="ECO:0007669"/>
    <property type="project" value="UniProtKB-UniRule"/>
</dbReference>
<accession>A0A7W4YHP3</accession>
<protein>
    <recommendedName>
        <fullName evidence="3">Peptide methionine sulfoxide reductase MsrB</fullName>
        <ecNumber evidence="3">1.8.4.12</ecNumber>
    </recommendedName>
    <alternativeName>
        <fullName evidence="3">Peptide-methionine (R)-S-oxide reductase</fullName>
    </alternativeName>
</protein>
<dbReference type="GO" id="GO:0030091">
    <property type="term" value="P:protein repair"/>
    <property type="evidence" value="ECO:0007669"/>
    <property type="project" value="InterPro"/>
</dbReference>
<dbReference type="HAMAP" id="MF_01400">
    <property type="entry name" value="MsrB"/>
    <property type="match status" value="1"/>
</dbReference>
<dbReference type="AlphaFoldDB" id="A0A7W4YHP3"/>
<reference evidence="5 6" key="1">
    <citation type="submission" date="2020-08" db="EMBL/GenBank/DDBJ databases">
        <title>Sequencing the genomes of 1000 actinobacteria strains.</title>
        <authorList>
            <person name="Klenk H.-P."/>
        </authorList>
    </citation>
    <scope>NUCLEOTIDE SEQUENCE [LARGE SCALE GENOMIC DNA]</scope>
    <source>
        <strain evidence="5 6">DSM 20146</strain>
    </source>
</reference>
<dbReference type="Pfam" id="PF01641">
    <property type="entry name" value="SelR"/>
    <property type="match status" value="1"/>
</dbReference>
<feature type="domain" description="MsrB" evidence="4">
    <location>
        <begin position="7"/>
        <end position="130"/>
    </location>
</feature>
<keyword evidence="1 3" id="KW-0560">Oxidoreductase</keyword>
<dbReference type="SUPFAM" id="SSF51316">
    <property type="entry name" value="Mss4-like"/>
    <property type="match status" value="1"/>
</dbReference>
<dbReference type="Gene3D" id="2.170.150.20">
    <property type="entry name" value="Peptide methionine sulfoxide reductase"/>
    <property type="match status" value="1"/>
</dbReference>
<dbReference type="RefSeq" id="WP_021758315.1">
    <property type="nucleotide sequence ID" value="NZ_JACHVP010000001.1"/>
</dbReference>
<dbReference type="PANTHER" id="PTHR10173">
    <property type="entry name" value="METHIONINE SULFOXIDE REDUCTASE"/>
    <property type="match status" value="1"/>
</dbReference>
<dbReference type="EC" id="1.8.4.12" evidence="3"/>
<proteinExistence type="inferred from homology"/>
<dbReference type="NCBIfam" id="TIGR00357">
    <property type="entry name" value="peptide-methionine (R)-S-oxide reductase MsrB"/>
    <property type="match status" value="1"/>
</dbReference>
<dbReference type="Proteomes" id="UP000538196">
    <property type="component" value="Unassembled WGS sequence"/>
</dbReference>
<sequence>MAQYTRDPDAIARLTPEQFAVTQEAATERPFDNEFWDKEDAGLYVDVVSGEPLFASTTKYDSGCGWPSFTKPLSAENIVENSDTSLGMVRTEVRSSHGDSHLGHVFDDGPADEGGLRYCINSAALRFVPLADLENEGYGQFAPLFEKTATA</sequence>
<evidence type="ECO:0000259" key="4">
    <source>
        <dbReference type="PROSITE" id="PS51790"/>
    </source>
</evidence>
<evidence type="ECO:0000313" key="6">
    <source>
        <dbReference type="Proteomes" id="UP000538196"/>
    </source>
</evidence>
<comment type="catalytic activity">
    <reaction evidence="2 3">
        <text>L-methionyl-[protein] + [thioredoxin]-disulfide + H2O = L-methionyl-(R)-S-oxide-[protein] + [thioredoxin]-dithiol</text>
        <dbReference type="Rhea" id="RHEA:24164"/>
        <dbReference type="Rhea" id="RHEA-COMP:10698"/>
        <dbReference type="Rhea" id="RHEA-COMP:10700"/>
        <dbReference type="Rhea" id="RHEA-COMP:12313"/>
        <dbReference type="Rhea" id="RHEA-COMP:12314"/>
        <dbReference type="ChEBI" id="CHEBI:15377"/>
        <dbReference type="ChEBI" id="CHEBI:16044"/>
        <dbReference type="ChEBI" id="CHEBI:29950"/>
        <dbReference type="ChEBI" id="CHEBI:45764"/>
        <dbReference type="ChEBI" id="CHEBI:50058"/>
        <dbReference type="EC" id="1.8.4.12"/>
    </reaction>
</comment>
<dbReference type="GO" id="GO:0005737">
    <property type="term" value="C:cytoplasm"/>
    <property type="evidence" value="ECO:0007669"/>
    <property type="project" value="TreeGrafter"/>
</dbReference>
<comment type="caution">
    <text evidence="5">The sequence shown here is derived from an EMBL/GenBank/DDBJ whole genome shotgun (WGS) entry which is preliminary data.</text>
</comment>
<evidence type="ECO:0000313" key="5">
    <source>
        <dbReference type="EMBL" id="MBB2965632.1"/>
    </source>
</evidence>
<feature type="active site" description="Nucleophile" evidence="3">
    <location>
        <position position="119"/>
    </location>
</feature>
<evidence type="ECO:0000256" key="2">
    <source>
        <dbReference type="ARBA" id="ARBA00048488"/>
    </source>
</evidence>
<evidence type="ECO:0000256" key="3">
    <source>
        <dbReference type="HAMAP-Rule" id="MF_01400"/>
    </source>
</evidence>
<dbReference type="InterPro" id="IPR011057">
    <property type="entry name" value="Mss4-like_sf"/>
</dbReference>
<comment type="similarity">
    <text evidence="3">Belongs to the MsrB Met sulfoxide reductase family.</text>
</comment>
<dbReference type="PANTHER" id="PTHR10173:SF59">
    <property type="entry name" value="PEPTIDE METHIONINE SULFOXIDE REDUCTASE MSRA_MSRB"/>
    <property type="match status" value="1"/>
</dbReference>